<keyword evidence="1" id="KW-1133">Transmembrane helix</keyword>
<reference evidence="2" key="1">
    <citation type="journal article" date="2013" name="Environ. Microbiol.">
        <title>Microbiota from the distal guts of lean and obese adolescents exhibit partial functional redundancy besides clear differences in community structure.</title>
        <authorList>
            <person name="Ferrer M."/>
            <person name="Ruiz A."/>
            <person name="Lanza F."/>
            <person name="Haange S.B."/>
            <person name="Oberbach A."/>
            <person name="Till H."/>
            <person name="Bargiela R."/>
            <person name="Campoy C."/>
            <person name="Segura M.T."/>
            <person name="Richter M."/>
            <person name="von Bergen M."/>
            <person name="Seifert J."/>
            <person name="Suarez A."/>
        </authorList>
    </citation>
    <scope>NUCLEOTIDE SEQUENCE</scope>
</reference>
<evidence type="ECO:0000256" key="1">
    <source>
        <dbReference type="SAM" id="Phobius"/>
    </source>
</evidence>
<feature type="non-terminal residue" evidence="2">
    <location>
        <position position="1"/>
    </location>
</feature>
<protein>
    <submittedName>
        <fullName evidence="2">Uncharacterized protein</fullName>
    </submittedName>
</protein>
<accession>K1SIX1</accession>
<evidence type="ECO:0000313" key="2">
    <source>
        <dbReference type="EMBL" id="EKC47281.1"/>
    </source>
</evidence>
<feature type="transmembrane region" description="Helical" evidence="1">
    <location>
        <begin position="15"/>
        <end position="33"/>
    </location>
</feature>
<keyword evidence="1" id="KW-0472">Membrane</keyword>
<gene>
    <name evidence="2" type="ORF">LEA_19455</name>
</gene>
<keyword evidence="1" id="KW-0812">Transmembrane</keyword>
<dbReference type="EMBL" id="AJWY01013380">
    <property type="protein sequence ID" value="EKC47281.1"/>
    <property type="molecule type" value="Genomic_DNA"/>
</dbReference>
<sequence length="39" mass="4585">NVYEEEYMNYNKKRMIVALHLTVSSVMLLFGILQVPGQR</sequence>
<name>K1SIX1_9ZZZZ</name>
<dbReference type="AlphaFoldDB" id="K1SIX1"/>
<proteinExistence type="predicted"/>
<organism evidence="2">
    <name type="scientific">human gut metagenome</name>
    <dbReference type="NCBI Taxonomy" id="408170"/>
    <lineage>
        <taxon>unclassified sequences</taxon>
        <taxon>metagenomes</taxon>
        <taxon>organismal metagenomes</taxon>
    </lineage>
</organism>
<comment type="caution">
    <text evidence="2">The sequence shown here is derived from an EMBL/GenBank/DDBJ whole genome shotgun (WGS) entry which is preliminary data.</text>
</comment>